<dbReference type="InterPro" id="IPR011990">
    <property type="entry name" value="TPR-like_helical_dom_sf"/>
</dbReference>
<keyword evidence="1" id="KW-0677">Repeat</keyword>
<evidence type="ECO:0000313" key="5">
    <source>
        <dbReference type="Proteomes" id="UP000663722"/>
    </source>
</evidence>
<gene>
    <name evidence="4" type="ORF">dnm_015250</name>
</gene>
<evidence type="ECO:0000256" key="3">
    <source>
        <dbReference type="PROSITE-ProRule" id="PRU00339"/>
    </source>
</evidence>
<dbReference type="Proteomes" id="UP000663722">
    <property type="component" value="Chromosome"/>
</dbReference>
<feature type="repeat" description="TPR" evidence="3">
    <location>
        <begin position="457"/>
        <end position="490"/>
    </location>
</feature>
<dbReference type="InterPro" id="IPR051012">
    <property type="entry name" value="CellSynth/LPSAsmb/PSIAsmb"/>
</dbReference>
<evidence type="ECO:0000256" key="1">
    <source>
        <dbReference type="ARBA" id="ARBA00022737"/>
    </source>
</evidence>
<dbReference type="Pfam" id="PF07719">
    <property type="entry name" value="TPR_2"/>
    <property type="match status" value="1"/>
</dbReference>
<proteinExistence type="predicted"/>
<dbReference type="SUPFAM" id="SSF48452">
    <property type="entry name" value="TPR-like"/>
    <property type="match status" value="2"/>
</dbReference>
<name>A0A975GLC7_9BACT</name>
<dbReference type="InterPro" id="IPR019734">
    <property type="entry name" value="TPR_rpt"/>
</dbReference>
<dbReference type="PANTHER" id="PTHR45586:SF1">
    <property type="entry name" value="LIPOPOLYSACCHARIDE ASSEMBLY PROTEIN B"/>
    <property type="match status" value="1"/>
</dbReference>
<dbReference type="Gene3D" id="1.25.40.10">
    <property type="entry name" value="Tetratricopeptide repeat domain"/>
    <property type="match status" value="3"/>
</dbReference>
<dbReference type="SMART" id="SM00028">
    <property type="entry name" value="TPR"/>
    <property type="match status" value="7"/>
</dbReference>
<dbReference type="KEGG" id="dmm:dnm_015250"/>
<dbReference type="PANTHER" id="PTHR45586">
    <property type="entry name" value="TPR REPEAT-CONTAINING PROTEIN PA4667"/>
    <property type="match status" value="1"/>
</dbReference>
<keyword evidence="2 3" id="KW-0802">TPR repeat</keyword>
<organism evidence="4 5">
    <name type="scientific">Desulfonema magnum</name>
    <dbReference type="NCBI Taxonomy" id="45655"/>
    <lineage>
        <taxon>Bacteria</taxon>
        <taxon>Pseudomonadati</taxon>
        <taxon>Thermodesulfobacteriota</taxon>
        <taxon>Desulfobacteria</taxon>
        <taxon>Desulfobacterales</taxon>
        <taxon>Desulfococcaceae</taxon>
        <taxon>Desulfonema</taxon>
    </lineage>
</organism>
<dbReference type="InterPro" id="IPR013105">
    <property type="entry name" value="TPR_2"/>
</dbReference>
<dbReference type="EMBL" id="CP061800">
    <property type="protein sequence ID" value="QTA85514.1"/>
    <property type="molecule type" value="Genomic_DNA"/>
</dbReference>
<protein>
    <submittedName>
        <fullName evidence="4">Tetratricopeptide repeat-containing protein</fullName>
    </submittedName>
</protein>
<keyword evidence="5" id="KW-1185">Reference proteome</keyword>
<evidence type="ECO:0000256" key="2">
    <source>
        <dbReference type="ARBA" id="ARBA00022803"/>
    </source>
</evidence>
<dbReference type="PROSITE" id="PS50005">
    <property type="entry name" value="TPR"/>
    <property type="match status" value="1"/>
</dbReference>
<accession>A0A975GLC7</accession>
<reference evidence="4" key="1">
    <citation type="journal article" date="2021" name="Microb. Physiol.">
        <title>Proteogenomic Insights into the Physiology of Marine, Sulfate-Reducing, Filamentous Desulfonema limicola and Desulfonema magnum.</title>
        <authorList>
            <person name="Schnaars V."/>
            <person name="Wohlbrand L."/>
            <person name="Scheve S."/>
            <person name="Hinrichs C."/>
            <person name="Reinhardt R."/>
            <person name="Rabus R."/>
        </authorList>
    </citation>
    <scope>NUCLEOTIDE SEQUENCE</scope>
    <source>
        <strain evidence="4">4be13</strain>
    </source>
</reference>
<dbReference type="AlphaFoldDB" id="A0A975GLC7"/>
<evidence type="ECO:0000313" key="4">
    <source>
        <dbReference type="EMBL" id="QTA85514.1"/>
    </source>
</evidence>
<sequence>MKRARYLLILIFSVAAFCHLIPRLISQIHCHRAGNLCREGHYDLAADHLKKAANYQPDDYEIQKELGKVLFASGESAPNNIEAFLLTQTSKDFYLNALRLNSLDAETVYALGRGEHRLEQLYRYLHPEEKETPYRPLPYFKQAVRLRPNGLQYNYTLARCFYNQGQMNELLAVVRRLTRICPSSYGYLKKENFWSDSVREACRTGLREAVKNKISVRNAHMIISSVLTEEKDWPGAISHYQEALNHSAFQNSSANYAHLGSLRLKNSQHKEAMTWFFHALDMSRSKEKSLERIYSFYKKEGCPEKFLLFYQQISGYFIFSSRADILLARFFFDLKQYQKAQEILTVLNQKHPTARAYYWLSRIAQAEKDWDRMELAIQKATVLDPKNSQYHFIFSNLLKRLKKLDRAEKEARLAIEHRKSPTAGLFNHSAWIRWSKSDYLGAIDDWKSAVRLKPDTAAFYSYIAEAYRRLENRALAMEYYQKATSLDPTNDRYLKRYLEIKAEI</sequence>